<dbReference type="Pfam" id="PF04542">
    <property type="entry name" value="Sigma70_r2"/>
    <property type="match status" value="1"/>
</dbReference>
<dbReference type="SUPFAM" id="SSF88659">
    <property type="entry name" value="Sigma3 and sigma4 domains of RNA polymerase sigma factors"/>
    <property type="match status" value="1"/>
</dbReference>
<dbReference type="PANTHER" id="PTHR43133:SF62">
    <property type="entry name" value="RNA POLYMERASE SIGMA FACTOR SIGZ"/>
    <property type="match status" value="1"/>
</dbReference>
<evidence type="ECO:0000256" key="1">
    <source>
        <dbReference type="ARBA" id="ARBA00010641"/>
    </source>
</evidence>
<evidence type="ECO:0000256" key="2">
    <source>
        <dbReference type="ARBA" id="ARBA00023015"/>
    </source>
</evidence>
<dbReference type="InterPro" id="IPR013324">
    <property type="entry name" value="RNA_pol_sigma_r3/r4-like"/>
</dbReference>
<keyword evidence="3" id="KW-0731">Sigma factor</keyword>
<dbReference type="RefSeq" id="WP_319953118.1">
    <property type="nucleotide sequence ID" value="NZ_JAXAVX010000002.1"/>
</dbReference>
<gene>
    <name evidence="7" type="ORF">SK069_05115</name>
</gene>
<evidence type="ECO:0000259" key="5">
    <source>
        <dbReference type="Pfam" id="PF04542"/>
    </source>
</evidence>
<feature type="domain" description="RNA polymerase sigma factor 70 region 4 type 2" evidence="6">
    <location>
        <begin position="137"/>
        <end position="185"/>
    </location>
</feature>
<evidence type="ECO:0000313" key="8">
    <source>
        <dbReference type="Proteomes" id="UP001277761"/>
    </source>
</evidence>
<dbReference type="Gene3D" id="1.10.1740.10">
    <property type="match status" value="1"/>
</dbReference>
<dbReference type="InterPro" id="IPR007627">
    <property type="entry name" value="RNA_pol_sigma70_r2"/>
</dbReference>
<dbReference type="PANTHER" id="PTHR43133">
    <property type="entry name" value="RNA POLYMERASE ECF-TYPE SIGMA FACTO"/>
    <property type="match status" value="1"/>
</dbReference>
<evidence type="ECO:0000256" key="4">
    <source>
        <dbReference type="ARBA" id="ARBA00023163"/>
    </source>
</evidence>
<sequence>MPPIEEPGGGVEDAALMQRVASMDADAFELLYDRHSGSAYALAYRIVGTRQAADDVSQEAFLAVWRSAGHYDPRLGTVRSWILTVVRNRAIDHLRRVTRTKERETFDEALAERHPAPAGEQTENAAIQRATDGETRGLLEELSDDQRRVIELSFYSGYSHSEIAGMLELPLGTVKARMNRGLARMRKAVTAAGGAS</sequence>
<dbReference type="EMBL" id="JAXAVX010000002">
    <property type="protein sequence ID" value="MDX8150965.1"/>
    <property type="molecule type" value="Genomic_DNA"/>
</dbReference>
<evidence type="ECO:0000259" key="6">
    <source>
        <dbReference type="Pfam" id="PF08281"/>
    </source>
</evidence>
<dbReference type="InterPro" id="IPR036388">
    <property type="entry name" value="WH-like_DNA-bd_sf"/>
</dbReference>
<proteinExistence type="inferred from homology"/>
<dbReference type="InterPro" id="IPR014284">
    <property type="entry name" value="RNA_pol_sigma-70_dom"/>
</dbReference>
<feature type="domain" description="RNA polymerase sigma-70 region 2" evidence="5">
    <location>
        <begin position="31"/>
        <end position="99"/>
    </location>
</feature>
<evidence type="ECO:0000313" key="7">
    <source>
        <dbReference type="EMBL" id="MDX8150965.1"/>
    </source>
</evidence>
<dbReference type="InterPro" id="IPR013325">
    <property type="entry name" value="RNA_pol_sigma_r2"/>
</dbReference>
<organism evidence="7 8">
    <name type="scientific">Patulibacter brassicae</name>
    <dbReference type="NCBI Taxonomy" id="1705717"/>
    <lineage>
        <taxon>Bacteria</taxon>
        <taxon>Bacillati</taxon>
        <taxon>Actinomycetota</taxon>
        <taxon>Thermoleophilia</taxon>
        <taxon>Solirubrobacterales</taxon>
        <taxon>Patulibacteraceae</taxon>
        <taxon>Patulibacter</taxon>
    </lineage>
</organism>
<dbReference type="NCBIfam" id="TIGR02937">
    <property type="entry name" value="sigma70-ECF"/>
    <property type="match status" value="1"/>
</dbReference>
<keyword evidence="2" id="KW-0805">Transcription regulation</keyword>
<dbReference type="InterPro" id="IPR013249">
    <property type="entry name" value="RNA_pol_sigma70_r4_t2"/>
</dbReference>
<name>A0ABU4VJH9_9ACTN</name>
<keyword evidence="8" id="KW-1185">Reference proteome</keyword>
<evidence type="ECO:0000256" key="3">
    <source>
        <dbReference type="ARBA" id="ARBA00023082"/>
    </source>
</evidence>
<comment type="similarity">
    <text evidence="1">Belongs to the sigma-70 factor family. ECF subfamily.</text>
</comment>
<protein>
    <submittedName>
        <fullName evidence="7">Sigma-70 family RNA polymerase sigma factor</fullName>
    </submittedName>
</protein>
<accession>A0ABU4VJH9</accession>
<comment type="caution">
    <text evidence="7">The sequence shown here is derived from an EMBL/GenBank/DDBJ whole genome shotgun (WGS) entry which is preliminary data.</text>
</comment>
<dbReference type="InterPro" id="IPR039425">
    <property type="entry name" value="RNA_pol_sigma-70-like"/>
</dbReference>
<dbReference type="Pfam" id="PF08281">
    <property type="entry name" value="Sigma70_r4_2"/>
    <property type="match status" value="1"/>
</dbReference>
<dbReference type="CDD" id="cd06171">
    <property type="entry name" value="Sigma70_r4"/>
    <property type="match status" value="1"/>
</dbReference>
<dbReference type="SUPFAM" id="SSF88946">
    <property type="entry name" value="Sigma2 domain of RNA polymerase sigma factors"/>
    <property type="match status" value="1"/>
</dbReference>
<dbReference type="Proteomes" id="UP001277761">
    <property type="component" value="Unassembled WGS sequence"/>
</dbReference>
<reference evidence="7 8" key="1">
    <citation type="submission" date="2023-11" db="EMBL/GenBank/DDBJ databases">
        <authorList>
            <person name="Xu M."/>
            <person name="Jiang T."/>
        </authorList>
    </citation>
    <scope>NUCLEOTIDE SEQUENCE [LARGE SCALE GENOMIC DNA]</scope>
    <source>
        <strain evidence="7 8">SD</strain>
    </source>
</reference>
<dbReference type="Gene3D" id="1.10.10.10">
    <property type="entry name" value="Winged helix-like DNA-binding domain superfamily/Winged helix DNA-binding domain"/>
    <property type="match status" value="1"/>
</dbReference>
<keyword evidence="4" id="KW-0804">Transcription</keyword>